<gene>
    <name evidence="1" type="ORF">FQU76_31925</name>
</gene>
<dbReference type="Proteomes" id="UP000320580">
    <property type="component" value="Chromosome"/>
</dbReference>
<proteinExistence type="predicted"/>
<evidence type="ECO:0000313" key="1">
    <source>
        <dbReference type="EMBL" id="QDY80361.1"/>
    </source>
</evidence>
<dbReference type="AlphaFoldDB" id="A0A5B8JKD5"/>
<name>A0A5B8JKD5_9ACTN</name>
<dbReference type="KEGG" id="sqz:FQU76_31925"/>
<accession>A0A5B8JKD5</accession>
<organism evidence="1 2">
    <name type="scientific">Streptomyces qinzhouensis</name>
    <dbReference type="NCBI Taxonomy" id="2599401"/>
    <lineage>
        <taxon>Bacteria</taxon>
        <taxon>Bacillati</taxon>
        <taxon>Actinomycetota</taxon>
        <taxon>Actinomycetes</taxon>
        <taxon>Kitasatosporales</taxon>
        <taxon>Streptomycetaceae</taxon>
        <taxon>Streptomyces</taxon>
    </lineage>
</organism>
<dbReference type="OrthoDB" id="9789980at2"/>
<dbReference type="EMBL" id="CP042266">
    <property type="protein sequence ID" value="QDY80361.1"/>
    <property type="molecule type" value="Genomic_DNA"/>
</dbReference>
<dbReference type="InterPro" id="IPR025335">
    <property type="entry name" value="DUF4241"/>
</dbReference>
<protein>
    <submittedName>
        <fullName evidence="1">DUF4241 domain-containing protein</fullName>
    </submittedName>
</protein>
<dbReference type="Pfam" id="PF14025">
    <property type="entry name" value="DUF4241"/>
    <property type="match status" value="1"/>
</dbReference>
<keyword evidence="2" id="KW-1185">Reference proteome</keyword>
<reference evidence="1 2" key="1">
    <citation type="submission" date="2019-07" db="EMBL/GenBank/DDBJ databases">
        <authorList>
            <person name="Zhu P."/>
        </authorList>
    </citation>
    <scope>NUCLEOTIDE SEQUENCE [LARGE SCALE GENOMIC DNA]</scope>
    <source>
        <strain evidence="1 2">SSL-25</strain>
    </source>
</reference>
<evidence type="ECO:0000313" key="2">
    <source>
        <dbReference type="Proteomes" id="UP000320580"/>
    </source>
</evidence>
<sequence length="304" mass="32222">MRLPSARATVSQHPGSGLQDFGQFVLLRFAASLGSPPSRCHGGGAATMGCAGSNAGGKGAGGVGSVDRSRLVAGPRMAAYLEAAFTPGTRLGMLADYPDVSVVVHEVTFVTAVRVPSGRLAVGCPFPGEEWLELAERIPSGVHRMEVAWTRAPYVFMDEAFEGRESAGCRLIIRDEPVAGWEMGLGVERQPGNMPAREVKEFGIDTGMGCFADAPSWESLTEPFRRFRETPFPRGPRDTISLPGGLEAVHEPATGADLVTVVAAEGVTTVWLGRTARGDIATVAVVPRVESVDPSTCIYPNPWE</sequence>